<sequence length="81" mass="9229">MPNCLNHFFKCLMDAWDAILKVKLDHCVLDSLIQCTGCVRELERLSLSLVVLENMAGFSVKVLNPSSWTKLPVELVWLCHL</sequence>
<dbReference type="AlphaFoldDB" id="A0A822ZVL3"/>
<comment type="caution">
    <text evidence="1">The sequence shown here is derived from an EMBL/GenBank/DDBJ whole genome shotgun (WGS) entry which is preliminary data.</text>
</comment>
<dbReference type="Proteomes" id="UP000607653">
    <property type="component" value="Unassembled WGS sequence"/>
</dbReference>
<evidence type="ECO:0000313" key="2">
    <source>
        <dbReference type="Proteomes" id="UP000607653"/>
    </source>
</evidence>
<accession>A0A822ZVL3</accession>
<proteinExistence type="predicted"/>
<organism evidence="1 2">
    <name type="scientific">Nelumbo nucifera</name>
    <name type="common">Sacred lotus</name>
    <dbReference type="NCBI Taxonomy" id="4432"/>
    <lineage>
        <taxon>Eukaryota</taxon>
        <taxon>Viridiplantae</taxon>
        <taxon>Streptophyta</taxon>
        <taxon>Embryophyta</taxon>
        <taxon>Tracheophyta</taxon>
        <taxon>Spermatophyta</taxon>
        <taxon>Magnoliopsida</taxon>
        <taxon>Proteales</taxon>
        <taxon>Nelumbonaceae</taxon>
        <taxon>Nelumbo</taxon>
    </lineage>
</organism>
<evidence type="ECO:0000313" key="1">
    <source>
        <dbReference type="EMBL" id="DAD47375.1"/>
    </source>
</evidence>
<gene>
    <name evidence="1" type="ORF">HUJ06_017312</name>
</gene>
<protein>
    <submittedName>
        <fullName evidence="1">Uncharacterized protein</fullName>
    </submittedName>
</protein>
<name>A0A822ZVL3_NELNU</name>
<dbReference type="EMBL" id="DUZY01000008">
    <property type="protein sequence ID" value="DAD47375.1"/>
    <property type="molecule type" value="Genomic_DNA"/>
</dbReference>
<keyword evidence="2" id="KW-1185">Reference proteome</keyword>
<reference evidence="1 2" key="1">
    <citation type="journal article" date="2020" name="Mol. Biol. Evol.">
        <title>Distinct Expression and Methylation Patterns for Genes with Different Fates following a Single Whole-Genome Duplication in Flowering Plants.</title>
        <authorList>
            <person name="Shi T."/>
            <person name="Rahmani R.S."/>
            <person name="Gugger P.F."/>
            <person name="Wang M."/>
            <person name="Li H."/>
            <person name="Zhang Y."/>
            <person name="Li Z."/>
            <person name="Wang Q."/>
            <person name="Van de Peer Y."/>
            <person name="Marchal K."/>
            <person name="Chen J."/>
        </authorList>
    </citation>
    <scope>NUCLEOTIDE SEQUENCE [LARGE SCALE GENOMIC DNA]</scope>
    <source>
        <tissue evidence="1">Leaf</tissue>
    </source>
</reference>